<dbReference type="RefSeq" id="WP_289165984.1">
    <property type="nucleotide sequence ID" value="NZ_JASZZN010000020.1"/>
</dbReference>
<name>A0ABT7PP54_9BACT</name>
<dbReference type="HAMAP" id="MF_02062">
    <property type="entry name" value="GltS"/>
    <property type="match status" value="1"/>
</dbReference>
<feature type="transmembrane region" description="Helical" evidence="1">
    <location>
        <begin position="245"/>
        <end position="262"/>
    </location>
</feature>
<evidence type="ECO:0000256" key="2">
    <source>
        <dbReference type="NCBIfam" id="TIGR00210"/>
    </source>
</evidence>
<keyword evidence="1" id="KW-0813">Transport</keyword>
<dbReference type="EMBL" id="JASZZN010000020">
    <property type="protein sequence ID" value="MDM4018245.1"/>
    <property type="molecule type" value="Genomic_DNA"/>
</dbReference>
<dbReference type="PANTHER" id="PTHR36178:SF1">
    <property type="entry name" value="SODIUM_GLUTAMATE SYMPORTER"/>
    <property type="match status" value="1"/>
</dbReference>
<feature type="transmembrane region" description="Helical" evidence="1">
    <location>
        <begin position="158"/>
        <end position="181"/>
    </location>
</feature>
<feature type="transmembrane region" description="Helical" evidence="1">
    <location>
        <begin position="6"/>
        <end position="25"/>
    </location>
</feature>
<evidence type="ECO:0000256" key="1">
    <source>
        <dbReference type="HAMAP-Rule" id="MF_02062"/>
    </source>
</evidence>
<organism evidence="3 4">
    <name type="scientific">Roseiconus lacunae</name>
    <dbReference type="NCBI Taxonomy" id="2605694"/>
    <lineage>
        <taxon>Bacteria</taxon>
        <taxon>Pseudomonadati</taxon>
        <taxon>Planctomycetota</taxon>
        <taxon>Planctomycetia</taxon>
        <taxon>Pirellulales</taxon>
        <taxon>Pirellulaceae</taxon>
        <taxon>Roseiconus</taxon>
    </lineage>
</organism>
<feature type="transmembrane region" description="Helical" evidence="1">
    <location>
        <begin position="37"/>
        <end position="60"/>
    </location>
</feature>
<protein>
    <recommendedName>
        <fullName evidence="1 2">Sodium/glutamate symporter</fullName>
    </recommendedName>
</protein>
<keyword evidence="1" id="KW-0029">Amino-acid transport</keyword>
<keyword evidence="1" id="KW-1133">Transmembrane helix</keyword>
<dbReference type="Pfam" id="PF03616">
    <property type="entry name" value="Glt_symporter"/>
    <property type="match status" value="1"/>
</dbReference>
<keyword evidence="1" id="KW-0769">Symport</keyword>
<dbReference type="PANTHER" id="PTHR36178">
    <property type="entry name" value="SLR0625 PROTEIN"/>
    <property type="match status" value="1"/>
</dbReference>
<feature type="transmembrane region" description="Helical" evidence="1">
    <location>
        <begin position="96"/>
        <end position="121"/>
    </location>
</feature>
<comment type="similarity">
    <text evidence="1">Belongs to the glutamate:Na(+) symporter (ESS) (TC 2.A.27) family.</text>
</comment>
<comment type="caution">
    <text evidence="3">The sequence shown here is derived from an EMBL/GenBank/DDBJ whole genome shotgun (WGS) entry which is preliminary data.</text>
</comment>
<keyword evidence="1" id="KW-0739">Sodium transport</keyword>
<proteinExistence type="inferred from homology"/>
<dbReference type="InterPro" id="IPR004445">
    <property type="entry name" value="GltS"/>
</dbReference>
<comment type="subcellular location">
    <subcellularLocation>
        <location evidence="1">Cell membrane</location>
        <topology evidence="1">Multi-pass membrane protein</topology>
    </subcellularLocation>
</comment>
<feature type="transmembrane region" description="Helical" evidence="1">
    <location>
        <begin position="334"/>
        <end position="358"/>
    </location>
</feature>
<keyword evidence="1" id="KW-0812">Transmembrane</keyword>
<sequence>MNEIIVEGSDIIILAILVLVVGNAITQKVELLRRFSIPIAVTGGLLCSVIVAVITAYGGVGIVFDMSIRDTLLMVFFTTIGTSAKLSRLSAGGKSLALLVVCAAVFLALQDTTGVLIAKAIGVHPGYGLFAGSVSLAGGHGTAIAWGNDAEAAGLPNAALTGIAFATFGLIAGGIVGGPVAELLIKKHKLTPTEAQGNQITVTDKPEDEPEYSLRRALGIMLVIAACLSCGEVVNRWLFSNDIKLPGFLTAMLIGILITNLADQMRRPLCVSDYDKVGEIALQLFLAMSLMSMDLSSLSGAFSTIFLVLCIQILVITLFAVFVIFRVMGSDYDAAVIVGGFCGLGMGATPVAIANMNAVTAKHGPSFKSFLVIPLTGAFFIDLINAMVIKFFIGLPMLQEAPLPGT</sequence>
<gene>
    <name evidence="3" type="primary">gltS</name>
    <name evidence="3" type="ORF">QTN89_22535</name>
</gene>
<keyword evidence="1" id="KW-0915">Sodium</keyword>
<keyword evidence="1" id="KW-0472">Membrane</keyword>
<feature type="transmembrane region" description="Helical" evidence="1">
    <location>
        <begin position="305"/>
        <end position="328"/>
    </location>
</feature>
<evidence type="ECO:0000313" key="3">
    <source>
        <dbReference type="EMBL" id="MDM4018245.1"/>
    </source>
</evidence>
<accession>A0ABT7PP54</accession>
<keyword evidence="4" id="KW-1185">Reference proteome</keyword>
<comment type="function">
    <text evidence="1">Catalyzes the sodium-dependent transport of glutamate.</text>
</comment>
<evidence type="ECO:0000313" key="4">
    <source>
        <dbReference type="Proteomes" id="UP001239462"/>
    </source>
</evidence>
<reference evidence="3 4" key="1">
    <citation type="submission" date="2023-06" db="EMBL/GenBank/DDBJ databases">
        <title>Roseiconus lacunae JC819 isolated from Gulf of Mannar region, Tamil Nadu.</title>
        <authorList>
            <person name="Pk S."/>
            <person name="Ch S."/>
            <person name="Ch V.R."/>
        </authorList>
    </citation>
    <scope>NUCLEOTIDE SEQUENCE [LARGE SCALE GENOMIC DNA]</scope>
    <source>
        <strain evidence="3 4">JC819</strain>
    </source>
</reference>
<feature type="transmembrane region" description="Helical" evidence="1">
    <location>
        <begin position="127"/>
        <end position="146"/>
    </location>
</feature>
<dbReference type="Proteomes" id="UP001239462">
    <property type="component" value="Unassembled WGS sequence"/>
</dbReference>
<keyword evidence="1" id="KW-0406">Ion transport</keyword>
<keyword evidence="1" id="KW-1003">Cell membrane</keyword>
<feature type="transmembrane region" description="Helical" evidence="1">
    <location>
        <begin position="370"/>
        <end position="393"/>
    </location>
</feature>
<dbReference type="NCBIfam" id="TIGR00210">
    <property type="entry name" value="gltS"/>
    <property type="match status" value="1"/>
</dbReference>
<comment type="caution">
    <text evidence="1">Lacks conserved residue(s) required for the propagation of feature annotation.</text>
</comment>